<feature type="compositionally biased region" description="Basic residues" evidence="3">
    <location>
        <begin position="27"/>
        <end position="38"/>
    </location>
</feature>
<feature type="region of interest" description="Disordered" evidence="3">
    <location>
        <begin position="420"/>
        <end position="453"/>
    </location>
</feature>
<evidence type="ECO:0000313" key="5">
    <source>
        <dbReference type="EMBL" id="KAG1769052.1"/>
    </source>
</evidence>
<name>A0A9P6ZKC8_9AGAM</name>
<comment type="subcellular location">
    <subcellularLocation>
        <location evidence="1 2">Nucleus</location>
    </subcellularLocation>
</comment>
<feature type="DNA-binding region" description="Homeobox" evidence="1">
    <location>
        <begin position="81"/>
        <end position="140"/>
    </location>
</feature>
<accession>A0A9P6ZKC8</accession>
<feature type="compositionally biased region" description="Low complexity" evidence="3">
    <location>
        <begin position="47"/>
        <end position="56"/>
    </location>
</feature>
<dbReference type="Pfam" id="PF00046">
    <property type="entry name" value="Homeodomain"/>
    <property type="match status" value="1"/>
</dbReference>
<dbReference type="Gene3D" id="1.10.10.60">
    <property type="entry name" value="Homeodomain-like"/>
    <property type="match status" value="1"/>
</dbReference>
<organism evidence="5 6">
    <name type="scientific">Suillus placidus</name>
    <dbReference type="NCBI Taxonomy" id="48579"/>
    <lineage>
        <taxon>Eukaryota</taxon>
        <taxon>Fungi</taxon>
        <taxon>Dikarya</taxon>
        <taxon>Basidiomycota</taxon>
        <taxon>Agaricomycotina</taxon>
        <taxon>Agaricomycetes</taxon>
        <taxon>Agaricomycetidae</taxon>
        <taxon>Boletales</taxon>
        <taxon>Suillineae</taxon>
        <taxon>Suillaceae</taxon>
        <taxon>Suillus</taxon>
    </lineage>
</organism>
<dbReference type="InterPro" id="IPR052631">
    <property type="entry name" value="Paired_homeobox_Bicoid"/>
</dbReference>
<dbReference type="SMART" id="SM00389">
    <property type="entry name" value="HOX"/>
    <property type="match status" value="1"/>
</dbReference>
<feature type="compositionally biased region" description="Polar residues" evidence="3">
    <location>
        <begin position="359"/>
        <end position="369"/>
    </location>
</feature>
<feature type="compositionally biased region" description="Polar residues" evidence="3">
    <location>
        <begin position="141"/>
        <end position="150"/>
    </location>
</feature>
<dbReference type="InterPro" id="IPR009057">
    <property type="entry name" value="Homeodomain-like_sf"/>
</dbReference>
<gene>
    <name evidence="5" type="ORF">EV702DRAFT_707273</name>
</gene>
<dbReference type="PANTHER" id="PTHR46255">
    <property type="entry name" value="SHORT STATURE HOMEOBOX"/>
    <property type="match status" value="1"/>
</dbReference>
<dbReference type="CDD" id="cd00086">
    <property type="entry name" value="homeodomain"/>
    <property type="match status" value="1"/>
</dbReference>
<evidence type="ECO:0000313" key="6">
    <source>
        <dbReference type="Proteomes" id="UP000714275"/>
    </source>
</evidence>
<protein>
    <recommendedName>
        <fullName evidence="4">Homeobox domain-containing protein</fullName>
    </recommendedName>
</protein>
<dbReference type="GO" id="GO:1990837">
    <property type="term" value="F:sequence-specific double-stranded DNA binding"/>
    <property type="evidence" value="ECO:0007669"/>
    <property type="project" value="TreeGrafter"/>
</dbReference>
<proteinExistence type="predicted"/>
<keyword evidence="1 2" id="KW-0539">Nucleus</keyword>
<comment type="caution">
    <text evidence="5">The sequence shown here is derived from an EMBL/GenBank/DDBJ whole genome shotgun (WGS) entry which is preliminary data.</text>
</comment>
<evidence type="ECO:0000256" key="3">
    <source>
        <dbReference type="SAM" id="MobiDB-lite"/>
    </source>
</evidence>
<dbReference type="SUPFAM" id="SSF46689">
    <property type="entry name" value="Homeodomain-like"/>
    <property type="match status" value="1"/>
</dbReference>
<dbReference type="AlphaFoldDB" id="A0A9P6ZKC8"/>
<dbReference type="GO" id="GO:0005634">
    <property type="term" value="C:nucleus"/>
    <property type="evidence" value="ECO:0007669"/>
    <property type="project" value="UniProtKB-SubCell"/>
</dbReference>
<dbReference type="InterPro" id="IPR001356">
    <property type="entry name" value="HD"/>
</dbReference>
<dbReference type="PROSITE" id="PS50071">
    <property type="entry name" value="HOMEOBOX_2"/>
    <property type="match status" value="1"/>
</dbReference>
<feature type="region of interest" description="Disordered" evidence="3">
    <location>
        <begin position="131"/>
        <end position="238"/>
    </location>
</feature>
<feature type="domain" description="Homeobox" evidence="4">
    <location>
        <begin position="79"/>
        <end position="139"/>
    </location>
</feature>
<keyword evidence="6" id="KW-1185">Reference proteome</keyword>
<dbReference type="OrthoDB" id="6159439at2759"/>
<feature type="compositionally biased region" description="Low complexity" evidence="3">
    <location>
        <begin position="191"/>
        <end position="201"/>
    </location>
</feature>
<dbReference type="Proteomes" id="UP000714275">
    <property type="component" value="Unassembled WGS sequence"/>
</dbReference>
<reference evidence="5" key="1">
    <citation type="journal article" date="2020" name="New Phytol.">
        <title>Comparative genomics reveals dynamic genome evolution in host specialist ectomycorrhizal fungi.</title>
        <authorList>
            <person name="Lofgren L.A."/>
            <person name="Nguyen N.H."/>
            <person name="Vilgalys R."/>
            <person name="Ruytinx J."/>
            <person name="Liao H.L."/>
            <person name="Branco S."/>
            <person name="Kuo A."/>
            <person name="LaButti K."/>
            <person name="Lipzen A."/>
            <person name="Andreopoulos W."/>
            <person name="Pangilinan J."/>
            <person name="Riley R."/>
            <person name="Hundley H."/>
            <person name="Na H."/>
            <person name="Barry K."/>
            <person name="Grigoriev I.V."/>
            <person name="Stajich J.E."/>
            <person name="Kennedy P.G."/>
        </authorList>
    </citation>
    <scope>NUCLEOTIDE SEQUENCE</scope>
    <source>
        <strain evidence="5">DOB743</strain>
    </source>
</reference>
<feature type="compositionally biased region" description="Low complexity" evidence="3">
    <location>
        <begin position="158"/>
        <end position="169"/>
    </location>
</feature>
<evidence type="ECO:0000259" key="4">
    <source>
        <dbReference type="PROSITE" id="PS50071"/>
    </source>
</evidence>
<feature type="region of interest" description="Disordered" evidence="3">
    <location>
        <begin position="1"/>
        <end position="92"/>
    </location>
</feature>
<keyword evidence="1 2" id="KW-0371">Homeobox</keyword>
<dbReference type="EMBL" id="JABBWD010000075">
    <property type="protein sequence ID" value="KAG1769052.1"/>
    <property type="molecule type" value="Genomic_DNA"/>
</dbReference>
<sequence>MSNSLTPTTANIPSKCHTPPPTPSRHDRIHPHHERPRRSNMTVEHPSSASDSSSQSGMADNETEPEHQSDLSALTAPAPKKKRTRTLTTPHQSAVLHALLAQSRFPTTAMREEVGRQIGLSARKVQIWFQNQRQKARRPQSDSTPLSRPTQFGPFPSAPQSASSSHTAPDVPMSESFPDISEAGASRNPVPRSGPSLDPGLSGPGIPGRRTSPYPASSEEYPRIAPSPDSTSSIPNRSFRGLEEFPSLTLREPVPRMLAPRSFLMDEGAQSPPSSRVLPPIHFSALESSISTDPYVSPTSSFPSQSSLTSIMHHHEPTRFTEHRISAVLGIPPPFALQPQPQWDPNSFAPFTRPEFASFSSPSRSTQFAPGSFFSSSGSRDRFTPHVSPELPRTREYHLSSGERQLASSSVVPPLFNTFRDIIDPRGYPARESSSADDSRMPSNDDESRQNRR</sequence>
<feature type="compositionally biased region" description="Polar residues" evidence="3">
    <location>
        <begin position="1"/>
        <end position="12"/>
    </location>
</feature>
<evidence type="ECO:0000256" key="1">
    <source>
        <dbReference type="PROSITE-ProRule" id="PRU00108"/>
    </source>
</evidence>
<dbReference type="GO" id="GO:0000981">
    <property type="term" value="F:DNA-binding transcription factor activity, RNA polymerase II-specific"/>
    <property type="evidence" value="ECO:0007669"/>
    <property type="project" value="TreeGrafter"/>
</dbReference>
<dbReference type="PANTHER" id="PTHR46255:SF3">
    <property type="entry name" value="HOMEOBOX DOMAIN-CONTAINING PROTEIN"/>
    <property type="match status" value="1"/>
</dbReference>
<keyword evidence="1 2" id="KW-0238">DNA-binding</keyword>
<feature type="region of interest" description="Disordered" evidence="3">
    <location>
        <begin position="359"/>
        <end position="407"/>
    </location>
</feature>
<evidence type="ECO:0000256" key="2">
    <source>
        <dbReference type="RuleBase" id="RU000682"/>
    </source>
</evidence>